<proteinExistence type="predicted"/>
<name>A0A183D6S6_9BILA</name>
<dbReference type="Proteomes" id="UP000271098">
    <property type="component" value="Unassembled WGS sequence"/>
</dbReference>
<evidence type="ECO:0000313" key="1">
    <source>
        <dbReference type="EMBL" id="VDK44716.1"/>
    </source>
</evidence>
<protein>
    <submittedName>
        <fullName evidence="1 3">Uncharacterized protein</fullName>
    </submittedName>
</protein>
<reference evidence="3" key="1">
    <citation type="submission" date="2016-06" db="UniProtKB">
        <authorList>
            <consortium name="WormBaseParasite"/>
        </authorList>
    </citation>
    <scope>IDENTIFICATION</scope>
</reference>
<accession>A0A183D6S6</accession>
<sequence length="106" mass="12780">MAAILIFRFVDFSYLFRSEEGQLVSGKTIFRRYFPKKVEKLEVTTPLLREIEARSSREEDASCENRCLSCCAHFFSFDSNELEQEDEFGERRNIRERYDFDAMRYY</sequence>
<dbReference type="WBParaSite" id="GPUH_0000442401-mRNA-1">
    <property type="protein sequence ID" value="GPUH_0000442401-mRNA-1"/>
    <property type="gene ID" value="GPUH_0000442401"/>
</dbReference>
<evidence type="ECO:0000313" key="3">
    <source>
        <dbReference type="WBParaSite" id="GPUH_0000442401-mRNA-1"/>
    </source>
</evidence>
<dbReference type="EMBL" id="UYRT01008317">
    <property type="protein sequence ID" value="VDK44716.1"/>
    <property type="molecule type" value="Genomic_DNA"/>
</dbReference>
<gene>
    <name evidence="1" type="ORF">GPUH_LOCUS4419</name>
</gene>
<reference evidence="1 2" key="2">
    <citation type="submission" date="2018-11" db="EMBL/GenBank/DDBJ databases">
        <authorList>
            <consortium name="Pathogen Informatics"/>
        </authorList>
    </citation>
    <scope>NUCLEOTIDE SEQUENCE [LARGE SCALE GENOMIC DNA]</scope>
</reference>
<evidence type="ECO:0000313" key="2">
    <source>
        <dbReference type="Proteomes" id="UP000271098"/>
    </source>
</evidence>
<organism evidence="3">
    <name type="scientific">Gongylonema pulchrum</name>
    <dbReference type="NCBI Taxonomy" id="637853"/>
    <lineage>
        <taxon>Eukaryota</taxon>
        <taxon>Metazoa</taxon>
        <taxon>Ecdysozoa</taxon>
        <taxon>Nematoda</taxon>
        <taxon>Chromadorea</taxon>
        <taxon>Rhabditida</taxon>
        <taxon>Spirurina</taxon>
        <taxon>Spiruromorpha</taxon>
        <taxon>Spiruroidea</taxon>
        <taxon>Gongylonematidae</taxon>
        <taxon>Gongylonema</taxon>
    </lineage>
</organism>
<keyword evidence="2" id="KW-1185">Reference proteome</keyword>
<dbReference type="AlphaFoldDB" id="A0A183D6S6"/>